<reference evidence="2" key="1">
    <citation type="submission" date="2016-12" db="EMBL/GenBank/DDBJ databases">
        <title>Genome sequence of Streptomyces antioxidans MUSC 164.</title>
        <authorList>
            <person name="Lee L.-H."/>
            <person name="Ser H.-L."/>
        </authorList>
    </citation>
    <scope>NUCLEOTIDE SEQUENCE [LARGE SCALE GENOMIC DNA]</scope>
    <source>
        <strain evidence="2">MUSC 164</strain>
    </source>
</reference>
<evidence type="ECO:0000313" key="3">
    <source>
        <dbReference type="Proteomes" id="UP000033615"/>
    </source>
</evidence>
<comment type="caution">
    <text evidence="2">The sequence shown here is derived from an EMBL/GenBank/DDBJ whole genome shotgun (WGS) entry which is preliminary data.</text>
</comment>
<dbReference type="RefSeq" id="WP_046085066.1">
    <property type="nucleotide sequence ID" value="NZ_LAKD02000013.1"/>
</dbReference>
<feature type="region of interest" description="Disordered" evidence="1">
    <location>
        <begin position="62"/>
        <end position="87"/>
    </location>
</feature>
<gene>
    <name evidence="2" type="ORF">VT50_0207625</name>
</gene>
<proteinExistence type="predicted"/>
<name>A0A1V4DAD4_9ACTN</name>
<accession>A0A1V4DAD4</accession>
<dbReference type="AlphaFoldDB" id="A0A1V4DAD4"/>
<evidence type="ECO:0000256" key="1">
    <source>
        <dbReference type="SAM" id="MobiDB-lite"/>
    </source>
</evidence>
<organism evidence="2 3">
    <name type="scientific">Streptomyces antioxidans</name>
    <dbReference type="NCBI Taxonomy" id="1507734"/>
    <lineage>
        <taxon>Bacteria</taxon>
        <taxon>Bacillati</taxon>
        <taxon>Actinomycetota</taxon>
        <taxon>Actinomycetes</taxon>
        <taxon>Kitasatosporales</taxon>
        <taxon>Streptomycetaceae</taxon>
        <taxon>Streptomyces</taxon>
    </lineage>
</organism>
<sequence length="87" mass="8971">MDAVLAGRAAALAARLADLTGGATRIEEINRGVLVLCAIDAMGSEDAWVDVQDALDDADTWSVQGRGPGPEPRLLRAELHSADSGTG</sequence>
<evidence type="ECO:0000313" key="2">
    <source>
        <dbReference type="EMBL" id="OPF82396.1"/>
    </source>
</evidence>
<dbReference type="Proteomes" id="UP000033615">
    <property type="component" value="Unassembled WGS sequence"/>
</dbReference>
<dbReference type="OrthoDB" id="4308015at2"/>
<dbReference type="EMBL" id="LAKD02000013">
    <property type="protein sequence ID" value="OPF82396.1"/>
    <property type="molecule type" value="Genomic_DNA"/>
</dbReference>
<keyword evidence="3" id="KW-1185">Reference proteome</keyword>
<protein>
    <submittedName>
        <fullName evidence="2">Uncharacterized protein</fullName>
    </submittedName>
</protein>